<evidence type="ECO:0000259" key="1">
    <source>
        <dbReference type="SMART" id="SM00530"/>
    </source>
</evidence>
<dbReference type="EMBL" id="LT629971">
    <property type="protein sequence ID" value="SEH66374.1"/>
    <property type="molecule type" value="Genomic_DNA"/>
</dbReference>
<dbReference type="Pfam" id="PF17765">
    <property type="entry name" value="MLTR_LBD"/>
    <property type="match status" value="1"/>
</dbReference>
<dbReference type="InterPro" id="IPR010982">
    <property type="entry name" value="Lambda_DNA-bd_dom_sf"/>
</dbReference>
<keyword evidence="3" id="KW-1185">Reference proteome</keyword>
<dbReference type="STRING" id="370526.SAMN04489835_2609"/>
<reference evidence="3" key="1">
    <citation type="submission" date="2016-10" db="EMBL/GenBank/DDBJ databases">
        <authorList>
            <person name="Varghese N."/>
            <person name="Submissions S."/>
        </authorList>
    </citation>
    <scope>NUCLEOTIDE SEQUENCE [LARGE SCALE GENOMIC DNA]</scope>
    <source>
        <strain evidence="3">DSM 45405</strain>
    </source>
</reference>
<sequence length="276" mass="30561">MANLEYVAEALRTRRRQLQPEDVGLARGRRRRTPGLRREEAAELCSISPGYYTRLERHRGAPHPSAATLAGIARGLRFTRAERDRLFAAAGYRGGEHLCAHVDPGVMLVLDRLAETPAHVVGPAGEVLRQTPASRALLGDLTVHTGWARSGYYRWFLEPGERQRYAAEEHPRIGAEIVAGLRRSVEQGHCGAELLATMLRQRSPEFTRLWADGAPPPATATTRRFLHPAVGVIDLRREVLEVDASGQRLVVYYPAPGSTDDTSVQLSTVIGHQRFP</sequence>
<dbReference type="PANTHER" id="PTHR35010">
    <property type="entry name" value="BLL4672 PROTEIN-RELATED"/>
    <property type="match status" value="1"/>
</dbReference>
<dbReference type="OrthoDB" id="4636822at2"/>
<dbReference type="Gene3D" id="1.10.260.40">
    <property type="entry name" value="lambda repressor-like DNA-binding domains"/>
    <property type="match status" value="1"/>
</dbReference>
<gene>
    <name evidence="2" type="ORF">SAMN04489835_2609</name>
</gene>
<evidence type="ECO:0000313" key="2">
    <source>
        <dbReference type="EMBL" id="SEH66374.1"/>
    </source>
</evidence>
<proteinExistence type="predicted"/>
<feature type="domain" description="HTH cro/C1-type" evidence="1">
    <location>
        <begin position="10"/>
        <end position="83"/>
    </location>
</feature>
<name>A0A1H6JUR6_MYCRU</name>
<dbReference type="Pfam" id="PF13560">
    <property type="entry name" value="HTH_31"/>
    <property type="match status" value="1"/>
</dbReference>
<evidence type="ECO:0000313" key="3">
    <source>
        <dbReference type="Proteomes" id="UP000182915"/>
    </source>
</evidence>
<dbReference type="Proteomes" id="UP000182915">
    <property type="component" value="Chromosome I"/>
</dbReference>
<dbReference type="InterPro" id="IPR041413">
    <property type="entry name" value="MLTR_LBD"/>
</dbReference>
<dbReference type="Gene3D" id="3.30.450.180">
    <property type="match status" value="1"/>
</dbReference>
<dbReference type="InterPro" id="IPR001387">
    <property type="entry name" value="Cro/C1-type_HTH"/>
</dbReference>
<accession>A0A1H6JUR6</accession>
<dbReference type="SMART" id="SM00530">
    <property type="entry name" value="HTH_XRE"/>
    <property type="match status" value="1"/>
</dbReference>
<organism evidence="2 3">
    <name type="scientific">Mycolicibacterium rutilum</name>
    <name type="common">Mycobacterium rutilum</name>
    <dbReference type="NCBI Taxonomy" id="370526"/>
    <lineage>
        <taxon>Bacteria</taxon>
        <taxon>Bacillati</taxon>
        <taxon>Actinomycetota</taxon>
        <taxon>Actinomycetes</taxon>
        <taxon>Mycobacteriales</taxon>
        <taxon>Mycobacteriaceae</taxon>
        <taxon>Mycolicibacterium</taxon>
    </lineage>
</organism>
<protein>
    <submittedName>
        <fullName evidence="2">Helix-turn-helix domain-containing protein</fullName>
    </submittedName>
</protein>
<dbReference type="GO" id="GO:0003677">
    <property type="term" value="F:DNA binding"/>
    <property type="evidence" value="ECO:0007669"/>
    <property type="project" value="InterPro"/>
</dbReference>
<dbReference type="AlphaFoldDB" id="A0A1H6JUR6"/>
<dbReference type="RefSeq" id="WP_157897683.1">
    <property type="nucleotide sequence ID" value="NZ_LT629971.1"/>
</dbReference>
<dbReference type="PANTHER" id="PTHR35010:SF2">
    <property type="entry name" value="BLL4672 PROTEIN"/>
    <property type="match status" value="1"/>
</dbReference>
<dbReference type="SUPFAM" id="SSF47413">
    <property type="entry name" value="lambda repressor-like DNA-binding domains"/>
    <property type="match status" value="1"/>
</dbReference>